<comment type="subcellular location">
    <subcellularLocation>
        <location evidence="11">Cytoplasm</location>
    </subcellularLocation>
    <subcellularLocation>
        <location evidence="1 11">Golgi apparatus membrane</location>
        <topology evidence="1 11">Peripheral membrane protein</topology>
        <orientation evidence="1 11">Cytoplasmic side</orientation>
    </subcellularLocation>
    <subcellularLocation>
        <location evidence="11">Cytoplasmic vesicle</location>
        <location evidence="11">COPI-coated vesicle membrane</location>
        <topology evidence="11">Peripheral membrane protein</topology>
        <orientation evidence="11">Cytoplasmic side</orientation>
    </subcellularLocation>
</comment>
<keyword evidence="5" id="KW-0677">Repeat</keyword>
<evidence type="ECO:0000256" key="9">
    <source>
        <dbReference type="ARBA" id="ARBA00023136"/>
    </source>
</evidence>
<organism evidence="15 16">
    <name type="scientific">Babesia bovis</name>
    <dbReference type="NCBI Taxonomy" id="5865"/>
    <lineage>
        <taxon>Eukaryota</taxon>
        <taxon>Sar</taxon>
        <taxon>Alveolata</taxon>
        <taxon>Apicomplexa</taxon>
        <taxon>Aconoidasida</taxon>
        <taxon>Piroplasmida</taxon>
        <taxon>Babesiidae</taxon>
        <taxon>Babesia</taxon>
    </lineage>
</organism>
<evidence type="ECO:0000256" key="8">
    <source>
        <dbReference type="ARBA" id="ARBA00023034"/>
    </source>
</evidence>
<comment type="caution">
    <text evidence="15">The sequence shown here is derived from an EMBL/GenBank/DDBJ whole genome shotgun (WGS) entry which is preliminary data.</text>
</comment>
<evidence type="ECO:0000259" key="12">
    <source>
        <dbReference type="Pfam" id="PF01602"/>
    </source>
</evidence>
<evidence type="ECO:0000256" key="7">
    <source>
        <dbReference type="ARBA" id="ARBA00022927"/>
    </source>
</evidence>
<dbReference type="InterPro" id="IPR037067">
    <property type="entry name" value="Coatomer_gsu_app_sf"/>
</dbReference>
<dbReference type="eggNOG" id="KOG1078">
    <property type="taxonomic scope" value="Eukaryota"/>
</dbReference>
<keyword evidence="7 11" id="KW-0653">Protein transport</keyword>
<dbReference type="GO" id="GO:0006888">
    <property type="term" value="P:endoplasmic reticulum to Golgi vesicle-mediated transport"/>
    <property type="evidence" value="ECO:0007669"/>
    <property type="project" value="TreeGrafter"/>
</dbReference>
<dbReference type="Gene3D" id="2.60.40.1480">
    <property type="entry name" value="Coatomer, gamma subunit, appendage domain"/>
    <property type="match status" value="1"/>
</dbReference>
<evidence type="ECO:0000256" key="3">
    <source>
        <dbReference type="ARBA" id="ARBA00022448"/>
    </source>
</evidence>
<dbReference type="OMA" id="ISKVTWH"/>
<dbReference type="RefSeq" id="XP_001609819.1">
    <property type="nucleotide sequence ID" value="XM_001609769.1"/>
</dbReference>
<dbReference type="EMBL" id="AAXT01000003">
    <property type="protein sequence ID" value="EDO06251.1"/>
    <property type="molecule type" value="Genomic_DNA"/>
</dbReference>
<dbReference type="InParanoid" id="A7ATJ0"/>
<dbReference type="SUPFAM" id="SSF49348">
    <property type="entry name" value="Clathrin adaptor appendage domain"/>
    <property type="match status" value="1"/>
</dbReference>
<evidence type="ECO:0000256" key="1">
    <source>
        <dbReference type="ARBA" id="ARBA00004255"/>
    </source>
</evidence>
<dbReference type="FunCoup" id="A7ATJ0">
    <property type="interactions" value="477"/>
</dbReference>
<dbReference type="Pfam" id="PF16381">
    <property type="entry name" value="Coatomer_g_Cpla"/>
    <property type="match status" value="1"/>
</dbReference>
<keyword evidence="9 11" id="KW-0472">Membrane</keyword>
<dbReference type="InterPro" id="IPR016024">
    <property type="entry name" value="ARM-type_fold"/>
</dbReference>
<evidence type="ECO:0000259" key="14">
    <source>
        <dbReference type="Pfam" id="PF16381"/>
    </source>
</evidence>
<evidence type="ECO:0000256" key="5">
    <source>
        <dbReference type="ARBA" id="ARBA00022737"/>
    </source>
</evidence>
<dbReference type="STRING" id="5865.A7ATJ0"/>
<dbReference type="AlphaFoldDB" id="A7ATJ0"/>
<dbReference type="PIRSF" id="PIRSF037093">
    <property type="entry name" value="Coatomer_gamma_subunit"/>
    <property type="match status" value="1"/>
</dbReference>
<dbReference type="KEGG" id="bbo:BBOV_II002960"/>
<dbReference type="InterPro" id="IPR013040">
    <property type="entry name" value="Coatomer_gsu_app_Ig-like_dom"/>
</dbReference>
<dbReference type="InterPro" id="IPR011989">
    <property type="entry name" value="ARM-like"/>
</dbReference>
<proteinExistence type="inferred from homology"/>
<sequence>MGADAHAKTDQAMPAIAYDKNAVLQEAKVFSKVPINSKKCIAAITKILYLITKGKETLTEVESTEVFFGATRLFESNDERLRRLVYLLIKSIKASETEIFIVTSSLTKDVNSSNHIYRANAIRAMCLVVKSNVASQVERYIKSSLVDNDQYVCSSALLCCIRIFTQMPQAVRRWVSEASTCLNNTNKMVQFHGTLMMCLVRLNDKQSLRKLVTNVSKSGMGQHTECFIIRFVAANFHIMESECVEIVNAGLKHSNDAVRLEALKAIVTLALNHYKRNGGMKGFVFDMRDVITMLQTMLSSKDHTIVYAAMRQVYQIAQTLPLMISVLNGKIEEMLKRKNKDLSSMALLTLLQTGGAETIERLLQQANSLSGDFKRAVAKALKGLCVSFPDKHPIVLKFFANNLRVKASRSFKSEMIDATMHIVERIPEAQAQGLKNLCDYIEDCGYPDLNAKVLKFLGETVPKSQTPEEYVRYIYNRLLLENATVRAAGIEALDNIVHECPSLKSSVSVLLLPTLKDPEEELRERVNLTYALMLVDERVEINNLPMASTVDFKEFETKVKNSNTFKQLADVVYDVTETFNMDALSRCLQECIENNNGYDQIDEMMQQAAVAGNMDEGTQTTQAYGEYKPEADVLSHVDVIGQEATVKPNLTVLPPEILQMVPDNVTLITSSNVHLTDEEEDYSVEAIVHASQEALVLEFIIGNTLPDQVLENVAVSLDYSTCHNAGKWNIKDAVPIPSLSLSEEKSAYVVLTSHNQDELPHLGLLMGMVKVDFTFDVKCRTGSSRSYRDSYSANDLHLGIGIYCSEWSIPETDFDESWNRIDKTEESATFGLQFKDLQEAVEWMRKFFGNSLVMQPKGNIDRIATLNVAGKLLNKYNFLAKATIAQGDTQAIAQPNLRKGCILRLQIKTEVDDLPKIVFALLE</sequence>
<dbReference type="GO" id="GO:0030126">
    <property type="term" value="C:COPI vesicle coat"/>
    <property type="evidence" value="ECO:0007669"/>
    <property type="project" value="InterPro"/>
</dbReference>
<dbReference type="SUPFAM" id="SSF55711">
    <property type="entry name" value="Subdomain of clathrin and coatomer appendage domain"/>
    <property type="match status" value="1"/>
</dbReference>
<dbReference type="Proteomes" id="UP000002173">
    <property type="component" value="Unassembled WGS sequence"/>
</dbReference>
<dbReference type="GO" id="GO:0005783">
    <property type="term" value="C:endoplasmic reticulum"/>
    <property type="evidence" value="ECO:0007669"/>
    <property type="project" value="TreeGrafter"/>
</dbReference>
<keyword evidence="16" id="KW-1185">Reference proteome</keyword>
<dbReference type="GO" id="GO:0006891">
    <property type="term" value="P:intra-Golgi vesicle-mediated transport"/>
    <property type="evidence" value="ECO:0007669"/>
    <property type="project" value="TreeGrafter"/>
</dbReference>
<evidence type="ECO:0000256" key="10">
    <source>
        <dbReference type="ARBA" id="ARBA00023329"/>
    </source>
</evidence>
<dbReference type="InterPro" id="IPR012295">
    <property type="entry name" value="TBP_dom_sf"/>
</dbReference>
<dbReference type="GO" id="GO:0009306">
    <property type="term" value="P:protein secretion"/>
    <property type="evidence" value="ECO:0007669"/>
    <property type="project" value="TreeGrafter"/>
</dbReference>
<evidence type="ECO:0000313" key="16">
    <source>
        <dbReference type="Proteomes" id="UP000002173"/>
    </source>
</evidence>
<dbReference type="PANTHER" id="PTHR10261">
    <property type="entry name" value="COATOMER SUBUNIT GAMMA"/>
    <property type="match status" value="1"/>
</dbReference>
<reference evidence="16" key="2">
    <citation type="journal article" date="2020" name="Data Brief">
        <title>Transcriptome dataset of Babesia bovis life stages within vertebrate and invertebrate hosts.</title>
        <authorList>
            <person name="Ueti M.W."/>
            <person name="Johnson W.C."/>
            <person name="Kappmeyer L.S."/>
            <person name="Herndon D.R."/>
            <person name="Mousel M.R."/>
            <person name="Reif K.E."/>
            <person name="Taus N.S."/>
            <person name="Ifeonu O.O."/>
            <person name="Silva J.C."/>
            <person name="Suarez C.E."/>
            <person name="Brayton K.A."/>
        </authorList>
    </citation>
    <scope>NUCLEOTIDE SEQUENCE [LARGE SCALE GENOMIC DNA]</scope>
</reference>
<dbReference type="GO" id="GO:0005793">
    <property type="term" value="C:endoplasmic reticulum-Golgi intermediate compartment"/>
    <property type="evidence" value="ECO:0007669"/>
    <property type="project" value="TreeGrafter"/>
</dbReference>
<evidence type="ECO:0000256" key="11">
    <source>
        <dbReference type="PIRNR" id="PIRNR037093"/>
    </source>
</evidence>
<dbReference type="GeneID" id="5478048"/>
<dbReference type="PANTHER" id="PTHR10261:SF0">
    <property type="entry name" value="COATOMER SUBUNIT GAMMA-2"/>
    <property type="match status" value="1"/>
</dbReference>
<evidence type="ECO:0000313" key="15">
    <source>
        <dbReference type="EMBL" id="EDO06251.1"/>
    </source>
</evidence>
<dbReference type="Gene3D" id="3.30.310.10">
    <property type="entry name" value="TATA-Binding Protein"/>
    <property type="match status" value="1"/>
</dbReference>
<comment type="function">
    <text evidence="11">The coatomer is a cytosolic protein complex that binds to dilysine motifs and reversibly associates with Golgi non-clathrin-coated vesicles, which further mediate biosynthetic protein transport from the ER, via the Golgi up to the trans Golgi network. Coatomer complex is required for budding from Golgi membranes, and is essential for the retrograde Golgi-to-ER transport of dilysine-tagged proteins.</text>
</comment>
<dbReference type="GO" id="GO:0005198">
    <property type="term" value="F:structural molecule activity"/>
    <property type="evidence" value="ECO:0007669"/>
    <property type="project" value="InterPro"/>
</dbReference>
<evidence type="ECO:0000256" key="6">
    <source>
        <dbReference type="ARBA" id="ARBA00022892"/>
    </source>
</evidence>
<feature type="domain" description="Coatomer subunit gamma C-terminal" evidence="14">
    <location>
        <begin position="810"/>
        <end position="918"/>
    </location>
</feature>
<reference evidence="15 16" key="1">
    <citation type="journal article" date="2007" name="PLoS Pathog.">
        <title>Genome sequence of Babesia bovis and comparative analysis of apicomplexan hemoprotozoa.</title>
        <authorList>
            <person name="Brayton K.A."/>
            <person name="Lau A.O.T."/>
            <person name="Herndon D.R."/>
            <person name="Hannick L."/>
            <person name="Kappmeyer L.S."/>
            <person name="Berens S.J."/>
            <person name="Bidwell S.L."/>
            <person name="Brown W.C."/>
            <person name="Crabtree J."/>
            <person name="Fadrosh D."/>
            <person name="Feldblum T."/>
            <person name="Forberger H.A."/>
            <person name="Haas B.J."/>
            <person name="Howell J.M."/>
            <person name="Khouri H."/>
            <person name="Koo H."/>
            <person name="Mann D.J."/>
            <person name="Norimine J."/>
            <person name="Paulsen I.T."/>
            <person name="Radune D."/>
            <person name="Ren Q."/>
            <person name="Smith R.K. Jr."/>
            <person name="Suarez C.E."/>
            <person name="White O."/>
            <person name="Wortman J.R."/>
            <person name="Knowles D.P. Jr."/>
            <person name="McElwain T.F."/>
            <person name="Nene V.M."/>
        </authorList>
    </citation>
    <scope>NUCLEOTIDE SEQUENCE [LARGE SCALE GENOMIC DNA]</scope>
    <source>
        <strain evidence="15">T2Bo</strain>
    </source>
</reference>
<dbReference type="Pfam" id="PF08752">
    <property type="entry name" value="COP-gamma_platf"/>
    <property type="match status" value="1"/>
</dbReference>
<dbReference type="SUPFAM" id="SSF48371">
    <property type="entry name" value="ARM repeat"/>
    <property type="match status" value="1"/>
</dbReference>
<dbReference type="InterPro" id="IPR002553">
    <property type="entry name" value="Clathrin/coatomer_adapt-like_N"/>
</dbReference>
<protein>
    <recommendedName>
        <fullName evidence="11">Coatomer subunit gamma</fullName>
    </recommendedName>
</protein>
<keyword evidence="3 11" id="KW-0813">Transport</keyword>
<keyword evidence="6 11" id="KW-0931">ER-Golgi transport</keyword>
<dbReference type="InterPro" id="IPR013041">
    <property type="entry name" value="Clathrin_app_Ig-like_sf"/>
</dbReference>
<keyword evidence="10 11" id="KW-0968">Cytoplasmic vesicle</keyword>
<gene>
    <name evidence="15" type="ORF">BBOV_II002960</name>
</gene>
<reference evidence="16" key="3">
    <citation type="journal article" date="2021" name="Int. J. Parasitol.">
        <title>Comparative analysis of gene expression between Babesia bovis blood stages and kinetes allowed by improved genome annotation.</title>
        <authorList>
            <person name="Ueti M.W."/>
            <person name="Johnson W.C."/>
            <person name="Kappmeyer L.S."/>
            <person name="Herndon D.R."/>
            <person name="Mousel M.R."/>
            <person name="Reif K.E."/>
            <person name="Taus N.S."/>
            <person name="Ifeonu O.O."/>
            <person name="Silva J.C."/>
            <person name="Suarez C.E."/>
            <person name="Brayton K.A."/>
        </authorList>
    </citation>
    <scope>NUCLEOTIDE SEQUENCE [LARGE SCALE GENOMIC DNA]</scope>
</reference>
<dbReference type="GO" id="GO:0000139">
    <property type="term" value="C:Golgi membrane"/>
    <property type="evidence" value="ECO:0007669"/>
    <property type="project" value="UniProtKB-SubCell"/>
</dbReference>
<dbReference type="GO" id="GO:0006886">
    <property type="term" value="P:intracellular protein transport"/>
    <property type="evidence" value="ECO:0007669"/>
    <property type="project" value="InterPro"/>
</dbReference>
<feature type="domain" description="Clathrin/coatomer adaptor adaptin-like N-terminal" evidence="12">
    <location>
        <begin position="20"/>
        <end position="529"/>
    </location>
</feature>
<evidence type="ECO:0000256" key="2">
    <source>
        <dbReference type="ARBA" id="ARBA00010720"/>
    </source>
</evidence>
<dbReference type="VEuPathDB" id="PiroplasmaDB:BBOV_II002960"/>
<dbReference type="InterPro" id="IPR032154">
    <property type="entry name" value="Coatomer_g_Cpla"/>
</dbReference>
<keyword evidence="4 11" id="KW-0963">Cytoplasm</keyword>
<keyword evidence="8 11" id="KW-0333">Golgi apparatus</keyword>
<dbReference type="InterPro" id="IPR017106">
    <property type="entry name" value="Coatomer_gsu"/>
</dbReference>
<evidence type="ECO:0000259" key="13">
    <source>
        <dbReference type="Pfam" id="PF08752"/>
    </source>
</evidence>
<name>A7ATJ0_BABBO</name>
<comment type="similarity">
    <text evidence="2 11">Belongs to the COPG family.</text>
</comment>
<evidence type="ECO:0000256" key="4">
    <source>
        <dbReference type="ARBA" id="ARBA00022490"/>
    </source>
</evidence>
<comment type="subunit">
    <text evidence="11">Oligomeric complex.</text>
</comment>
<accession>A7ATJ0</accession>
<dbReference type="Gene3D" id="1.25.10.10">
    <property type="entry name" value="Leucine-rich Repeat Variant"/>
    <property type="match status" value="2"/>
</dbReference>
<feature type="domain" description="Coatomer gamma subunit appendage Ig-like subdomain" evidence="13">
    <location>
        <begin position="669"/>
        <end position="798"/>
    </location>
</feature>
<dbReference type="InterPro" id="IPR009028">
    <property type="entry name" value="Coatomer/calthrin_app_sub_C"/>
</dbReference>
<dbReference type="Pfam" id="PF01602">
    <property type="entry name" value="Adaptin_N"/>
    <property type="match status" value="1"/>
</dbReference>